<proteinExistence type="predicted"/>
<dbReference type="AlphaFoldDB" id="A0A2M7AY33"/>
<gene>
    <name evidence="1" type="ORF">COS76_00765</name>
</gene>
<feature type="non-terminal residue" evidence="1">
    <location>
        <position position="1"/>
    </location>
</feature>
<accession>A0A2M7AY33</accession>
<evidence type="ECO:0000313" key="1">
    <source>
        <dbReference type="EMBL" id="PIU75453.1"/>
    </source>
</evidence>
<name>A0A2M7AY33_9BACT</name>
<dbReference type="Proteomes" id="UP000228775">
    <property type="component" value="Unassembled WGS sequence"/>
</dbReference>
<reference evidence="2" key="1">
    <citation type="submission" date="2017-09" db="EMBL/GenBank/DDBJ databases">
        <title>Depth-based differentiation of microbial function through sediment-hosted aquifers and enrichment of novel symbionts in the deep terrestrial subsurface.</title>
        <authorList>
            <person name="Probst A.J."/>
            <person name="Ladd B."/>
            <person name="Jarett J.K."/>
            <person name="Geller-Mcgrath D.E."/>
            <person name="Sieber C.M.K."/>
            <person name="Emerson J.B."/>
            <person name="Anantharaman K."/>
            <person name="Thomas B.C."/>
            <person name="Malmstrom R."/>
            <person name="Stieglmeier M."/>
            <person name="Klingl A."/>
            <person name="Woyke T."/>
            <person name="Ryan C.M."/>
            <person name="Banfield J.F."/>
        </authorList>
    </citation>
    <scope>NUCLEOTIDE SEQUENCE [LARGE SCALE GENOMIC DNA]</scope>
</reference>
<dbReference type="EMBL" id="PEVY01000015">
    <property type="protein sequence ID" value="PIU75453.1"/>
    <property type="molecule type" value="Genomic_DNA"/>
</dbReference>
<comment type="caution">
    <text evidence="1">The sequence shown here is derived from an EMBL/GenBank/DDBJ whole genome shotgun (WGS) entry which is preliminary data.</text>
</comment>
<evidence type="ECO:0000313" key="2">
    <source>
        <dbReference type="Proteomes" id="UP000228775"/>
    </source>
</evidence>
<protein>
    <submittedName>
        <fullName evidence="1">Uncharacterized protein</fullName>
    </submittedName>
</protein>
<sequence length="67" mass="7859">VEQTDEWWLSPEEENEIREQLVREGKGGYEADKIVGQINKARFKKYKGEESKPEMEVRGTLGGWIYL</sequence>
<organism evidence="1 2">
    <name type="scientific">Candidatus Portnoybacteria bacterium CG06_land_8_20_14_3_00_39_12</name>
    <dbReference type="NCBI Taxonomy" id="1974809"/>
    <lineage>
        <taxon>Bacteria</taxon>
        <taxon>Candidatus Portnoyibacteriota</taxon>
    </lineage>
</organism>